<evidence type="ECO:0000256" key="3">
    <source>
        <dbReference type="ARBA" id="ARBA00022741"/>
    </source>
</evidence>
<comment type="caution">
    <text evidence="6">The sequence shown here is derived from an EMBL/GenBank/DDBJ whole genome shotgun (WGS) entry which is preliminary data.</text>
</comment>
<dbReference type="PANTHER" id="PTHR31756">
    <property type="entry name" value="PYRUVATE, PHOSPHATE DIKINASE REGULATORY PROTEIN 1, CHLOROPLASTIC"/>
    <property type="match status" value="1"/>
</dbReference>
<sequence>MNGYNEEEYAISSIQQCDSASRLIGWTADGTGWTAEHSVNAALGQFECGIVDRGCSVNTHLNSGKSSSPVQSSRPITTKVPTKPTECASSYGDFGCLSPNNMTDFEEDEKVFENTRSVTKEDKDEQGKEEKWLFNYL</sequence>
<reference evidence="6" key="1">
    <citation type="journal article" date="2022" name="Int. J. Mol. Sci.">
        <title>Draft Genome of Tanacetum Coccineum: Genomic Comparison of Closely Related Tanacetum-Family Plants.</title>
        <authorList>
            <person name="Yamashiro T."/>
            <person name="Shiraishi A."/>
            <person name="Nakayama K."/>
            <person name="Satake H."/>
        </authorList>
    </citation>
    <scope>NUCLEOTIDE SEQUENCE</scope>
</reference>
<protein>
    <submittedName>
        <fullName evidence="6">Uncharacterized protein</fullName>
    </submittedName>
</protein>
<evidence type="ECO:0000256" key="2">
    <source>
        <dbReference type="ARBA" id="ARBA00022679"/>
    </source>
</evidence>
<keyword evidence="4" id="KW-0418">Kinase</keyword>
<evidence type="ECO:0000256" key="5">
    <source>
        <dbReference type="SAM" id="MobiDB-lite"/>
    </source>
</evidence>
<evidence type="ECO:0000256" key="4">
    <source>
        <dbReference type="ARBA" id="ARBA00022777"/>
    </source>
</evidence>
<evidence type="ECO:0000256" key="1">
    <source>
        <dbReference type="ARBA" id="ARBA00022527"/>
    </source>
</evidence>
<dbReference type="InterPro" id="IPR005177">
    <property type="entry name" value="Kinase-pyrophosphorylase"/>
</dbReference>
<keyword evidence="7" id="KW-1185">Reference proteome</keyword>
<dbReference type="Proteomes" id="UP001151760">
    <property type="component" value="Unassembled WGS sequence"/>
</dbReference>
<gene>
    <name evidence="6" type="ORF">Tco_0800714</name>
</gene>
<dbReference type="PANTHER" id="PTHR31756:SF3">
    <property type="entry name" value="PYRUVATE, PHOSPHATE DIKINASE REGULATORY PROTEIN 1, CHLOROPLASTIC"/>
    <property type="match status" value="1"/>
</dbReference>
<keyword evidence="2" id="KW-0808">Transferase</keyword>
<organism evidence="6 7">
    <name type="scientific">Tanacetum coccineum</name>
    <dbReference type="NCBI Taxonomy" id="301880"/>
    <lineage>
        <taxon>Eukaryota</taxon>
        <taxon>Viridiplantae</taxon>
        <taxon>Streptophyta</taxon>
        <taxon>Embryophyta</taxon>
        <taxon>Tracheophyta</taxon>
        <taxon>Spermatophyta</taxon>
        <taxon>Magnoliopsida</taxon>
        <taxon>eudicotyledons</taxon>
        <taxon>Gunneridae</taxon>
        <taxon>Pentapetalae</taxon>
        <taxon>asterids</taxon>
        <taxon>campanulids</taxon>
        <taxon>Asterales</taxon>
        <taxon>Asteraceae</taxon>
        <taxon>Asteroideae</taxon>
        <taxon>Anthemideae</taxon>
        <taxon>Anthemidinae</taxon>
        <taxon>Tanacetum</taxon>
    </lineage>
</organism>
<reference evidence="6" key="2">
    <citation type="submission" date="2022-01" db="EMBL/GenBank/DDBJ databases">
        <authorList>
            <person name="Yamashiro T."/>
            <person name="Shiraishi A."/>
            <person name="Satake H."/>
            <person name="Nakayama K."/>
        </authorList>
    </citation>
    <scope>NUCLEOTIDE SEQUENCE</scope>
</reference>
<proteinExistence type="predicted"/>
<feature type="compositionally biased region" description="Polar residues" evidence="5">
    <location>
        <begin position="61"/>
        <end position="80"/>
    </location>
</feature>
<keyword evidence="3" id="KW-0547">Nucleotide-binding</keyword>
<evidence type="ECO:0000313" key="7">
    <source>
        <dbReference type="Proteomes" id="UP001151760"/>
    </source>
</evidence>
<feature type="region of interest" description="Disordered" evidence="5">
    <location>
        <begin position="61"/>
        <end position="84"/>
    </location>
</feature>
<dbReference type="EMBL" id="BQNB010011679">
    <property type="protein sequence ID" value="GJS93746.1"/>
    <property type="molecule type" value="Genomic_DNA"/>
</dbReference>
<name>A0ABQ4ZW97_9ASTR</name>
<accession>A0ABQ4ZW97</accession>
<evidence type="ECO:0000313" key="6">
    <source>
        <dbReference type="EMBL" id="GJS93746.1"/>
    </source>
</evidence>
<keyword evidence="1" id="KW-0723">Serine/threonine-protein kinase</keyword>